<dbReference type="AlphaFoldDB" id="A0A8S2RZE3"/>
<evidence type="ECO:0000313" key="3">
    <source>
        <dbReference type="EMBL" id="CAF4215225.1"/>
    </source>
</evidence>
<reference evidence="1" key="1">
    <citation type="submission" date="2021-02" db="EMBL/GenBank/DDBJ databases">
        <authorList>
            <person name="Nowell W R."/>
        </authorList>
    </citation>
    <scope>NUCLEOTIDE SEQUENCE</scope>
</reference>
<proteinExistence type="predicted"/>
<dbReference type="Proteomes" id="UP000676336">
    <property type="component" value="Unassembled WGS sequence"/>
</dbReference>
<evidence type="ECO:0000313" key="4">
    <source>
        <dbReference type="Proteomes" id="UP000676336"/>
    </source>
</evidence>
<evidence type="ECO:0000313" key="2">
    <source>
        <dbReference type="EMBL" id="CAF4214609.1"/>
    </source>
</evidence>
<dbReference type="EMBL" id="CAJOBI010018039">
    <property type="protein sequence ID" value="CAF4198254.1"/>
    <property type="molecule type" value="Genomic_DNA"/>
</dbReference>
<feature type="non-terminal residue" evidence="1">
    <location>
        <position position="61"/>
    </location>
</feature>
<evidence type="ECO:0000313" key="1">
    <source>
        <dbReference type="EMBL" id="CAF4198254.1"/>
    </source>
</evidence>
<dbReference type="EMBL" id="CAJOBJ010020999">
    <property type="protein sequence ID" value="CAF4214609.1"/>
    <property type="molecule type" value="Genomic_DNA"/>
</dbReference>
<dbReference type="EMBL" id="CAJOBJ010021101">
    <property type="protein sequence ID" value="CAF4215225.1"/>
    <property type="molecule type" value="Genomic_DNA"/>
</dbReference>
<dbReference type="Proteomes" id="UP000681720">
    <property type="component" value="Unassembled WGS sequence"/>
</dbReference>
<gene>
    <name evidence="2" type="ORF">GIL414_LOCUS22122</name>
    <name evidence="3" type="ORF">GIL414_LOCUS22146</name>
    <name evidence="1" type="ORF">SMN809_LOCUS21777</name>
</gene>
<protein>
    <submittedName>
        <fullName evidence="1">Uncharacterized protein</fullName>
    </submittedName>
</protein>
<name>A0A8S2RZE3_9BILA</name>
<sequence>MINGNTDRSIISTPYINKLLAKMQSSSMDAILLWNLVTLEICANDYDPALVKSPEHGDPAR</sequence>
<accession>A0A8S2RZE3</accession>
<comment type="caution">
    <text evidence="1">The sequence shown here is derived from an EMBL/GenBank/DDBJ whole genome shotgun (WGS) entry which is preliminary data.</text>
</comment>
<organism evidence="1 4">
    <name type="scientific">Rotaria magnacalcarata</name>
    <dbReference type="NCBI Taxonomy" id="392030"/>
    <lineage>
        <taxon>Eukaryota</taxon>
        <taxon>Metazoa</taxon>
        <taxon>Spiralia</taxon>
        <taxon>Gnathifera</taxon>
        <taxon>Rotifera</taxon>
        <taxon>Eurotatoria</taxon>
        <taxon>Bdelloidea</taxon>
        <taxon>Philodinida</taxon>
        <taxon>Philodinidae</taxon>
        <taxon>Rotaria</taxon>
    </lineage>
</organism>